<evidence type="ECO:0000313" key="3">
    <source>
        <dbReference type="Proteomes" id="UP000677803"/>
    </source>
</evidence>
<protein>
    <submittedName>
        <fullName evidence="2">(Atlantic silverside) hypothetical protein</fullName>
    </submittedName>
</protein>
<dbReference type="PANTHER" id="PTHR28450">
    <property type="entry name" value="FANCONI ANEMIA GROUP B PROTEIN"/>
    <property type="match status" value="1"/>
</dbReference>
<organism evidence="2 3">
    <name type="scientific">Menidia menidia</name>
    <name type="common">Atlantic silverside</name>
    <dbReference type="NCBI Taxonomy" id="238744"/>
    <lineage>
        <taxon>Eukaryota</taxon>
        <taxon>Metazoa</taxon>
        <taxon>Chordata</taxon>
        <taxon>Craniata</taxon>
        <taxon>Vertebrata</taxon>
        <taxon>Euteleostomi</taxon>
        <taxon>Actinopterygii</taxon>
        <taxon>Neopterygii</taxon>
        <taxon>Teleostei</taxon>
        <taxon>Neoteleostei</taxon>
        <taxon>Acanthomorphata</taxon>
        <taxon>Ovalentaria</taxon>
        <taxon>Atherinomorphae</taxon>
        <taxon>Atheriniformes</taxon>
        <taxon>Atherinopsidae</taxon>
        <taxon>Menidiinae</taxon>
        <taxon>Menidia</taxon>
    </lineage>
</organism>
<dbReference type="GO" id="GO:1990414">
    <property type="term" value="P:replication-born double-strand break repair via sister chromatid exchange"/>
    <property type="evidence" value="ECO:0007669"/>
    <property type="project" value="TreeGrafter"/>
</dbReference>
<name>A0A8S4ACL9_9TELE</name>
<dbReference type="OrthoDB" id="1917888at2759"/>
<dbReference type="GO" id="GO:2000042">
    <property type="term" value="P:negative regulation of double-strand break repair via homologous recombination"/>
    <property type="evidence" value="ECO:0007669"/>
    <property type="project" value="TreeGrafter"/>
</dbReference>
<evidence type="ECO:0000256" key="1">
    <source>
        <dbReference type="SAM" id="MobiDB-lite"/>
    </source>
</evidence>
<feature type="region of interest" description="Disordered" evidence="1">
    <location>
        <begin position="754"/>
        <end position="774"/>
    </location>
</feature>
<dbReference type="EMBL" id="CAJRST010001113">
    <property type="protein sequence ID" value="CAG5865664.1"/>
    <property type="molecule type" value="Genomic_DNA"/>
</dbReference>
<dbReference type="GO" id="GO:0043240">
    <property type="term" value="C:Fanconi anaemia nuclear complex"/>
    <property type="evidence" value="ECO:0007669"/>
    <property type="project" value="InterPro"/>
</dbReference>
<evidence type="ECO:0000313" key="2">
    <source>
        <dbReference type="EMBL" id="CAG5865664.1"/>
    </source>
</evidence>
<feature type="compositionally biased region" description="Low complexity" evidence="1">
    <location>
        <begin position="514"/>
        <end position="527"/>
    </location>
</feature>
<dbReference type="AlphaFoldDB" id="A0A8S4ACL9"/>
<feature type="region of interest" description="Disordered" evidence="1">
    <location>
        <begin position="506"/>
        <end position="543"/>
    </location>
</feature>
<sequence>MERFSSDDLYRNPHRLSHCGKIILFNCKQDSDKNEGGKSELIFHSLYFNPRDNVFLNAAHGAAVISRKVSVSVDIVKCKSTINVQKRVRSPCILVTKNSGKGFHYSLLTLSSSNQLEPCFEFKLPYQMKDNVYIFHGPIVLWTHEGSVFYTSLDDGGVRKIPIHIMHCIFGELPLLTGQIFVLGLQRPNSQSCSPTLGYFLGDGKVFDGSLILPHPYISITQCILVLEANVVDDVLTCASVAATSNQQLVYLENGTVKDICQLPFEHADHIQAVNAGRNGHLFVISFHQGNVCAVWQETFQIASCWSGVTSVHVDDFLGCGTDQILLFFNEKEFLITDLCGISYSRGQDSEAPKTTDSQPESYLLTLQALESRLQSGLVALQELHKEVRVKDRVVQQSVQVLCDVASKKETVLSRHEEEDLVALWDSDDESVEKAMDDKMQDTPAVPSNPQIDKLWHRVTGDRMVVGVILTTDTAVPLTGVSLSLLTEMGQSSMPAVIQTQSQALRLPAPGPSTPSSSSSSSTFSEPTAKRSKPQSSSGSDLNAGRLAVTAVTELAPLLNSSCVKCRVLLHYQQKTDAFSFMSRPPPVALHCGTVSVDIQNVFQPQLLKNPQLKTDEVREDLLSLLAVLDRWIFHIDSPDYSLGDVGGWIQKREGCKKIEVSPQHLLLDSSCPSTPVLLHWHQITPFQGELTVHSSQLQMLQFLDSLLVFLPPSCCIQPVKGTPRCQSTAQGFALALEKEVTSLGRRLSSLLFDENEDGANEESPEPGSEEGLHRCRELGQRDRERSRMRLSPLVDVGRYRKLLRSMCEVQMDGDLAALLDTQRTLLS</sequence>
<feature type="compositionally biased region" description="Acidic residues" evidence="1">
    <location>
        <begin position="754"/>
        <end position="769"/>
    </location>
</feature>
<keyword evidence="3" id="KW-1185">Reference proteome</keyword>
<comment type="caution">
    <text evidence="2">The sequence shown here is derived from an EMBL/GenBank/DDBJ whole genome shotgun (WGS) entry which is preliminary data.</text>
</comment>
<reference evidence="2" key="1">
    <citation type="submission" date="2021-05" db="EMBL/GenBank/DDBJ databases">
        <authorList>
            <person name="Tigano A."/>
        </authorList>
    </citation>
    <scope>NUCLEOTIDE SEQUENCE</scope>
</reference>
<dbReference type="InterPro" id="IPR033333">
    <property type="entry name" value="FANCB"/>
</dbReference>
<dbReference type="GO" id="GO:1905168">
    <property type="term" value="P:positive regulation of double-strand break repair via homologous recombination"/>
    <property type="evidence" value="ECO:0007669"/>
    <property type="project" value="TreeGrafter"/>
</dbReference>
<dbReference type="Proteomes" id="UP000677803">
    <property type="component" value="Unassembled WGS sequence"/>
</dbReference>
<dbReference type="PANTHER" id="PTHR28450:SF1">
    <property type="entry name" value="FANCONI ANEMIA GROUP B PROTEIN"/>
    <property type="match status" value="1"/>
</dbReference>
<proteinExistence type="predicted"/>
<dbReference type="GO" id="GO:0036297">
    <property type="term" value="P:interstrand cross-link repair"/>
    <property type="evidence" value="ECO:0007669"/>
    <property type="project" value="InterPro"/>
</dbReference>
<gene>
    <name evidence="2" type="ORF">MMEN_LOCUS2323</name>
</gene>
<accession>A0A8S4ACL9</accession>